<dbReference type="PANTHER" id="PTHR24094">
    <property type="entry name" value="SECRETED PROTEIN"/>
    <property type="match status" value="1"/>
</dbReference>
<sequence length="125" mass="13149">MTGVGEYVVLFAENWDSGAAAWSSQRPEAYSNDLGAVTRLVAATACSHQSKSDQEPAEGLPPTGEAYCRSLAEWEDMKLRCALSADEAGAAALREVADGCPEQTATHGPTSYPRDAGAREQRGGS</sequence>
<accession>A0ABW8HKW0</accession>
<name>A0ABW8HKW0_9ACTN</name>
<dbReference type="PANTHER" id="PTHR24094:SF15">
    <property type="entry name" value="AMP-DEPENDENT SYNTHETASE_LIGASE DOMAIN-CONTAINING PROTEIN-RELATED"/>
    <property type="match status" value="1"/>
</dbReference>
<evidence type="ECO:0000256" key="1">
    <source>
        <dbReference type="SAM" id="MobiDB-lite"/>
    </source>
</evidence>
<feature type="compositionally biased region" description="Basic and acidic residues" evidence="1">
    <location>
        <begin position="116"/>
        <end position="125"/>
    </location>
</feature>
<dbReference type="EMBL" id="JBIVPC010000022">
    <property type="protein sequence ID" value="MFJ6040954.1"/>
    <property type="molecule type" value="Genomic_DNA"/>
</dbReference>
<comment type="caution">
    <text evidence="2">The sequence shown here is derived from an EMBL/GenBank/DDBJ whole genome shotgun (WGS) entry which is preliminary data.</text>
</comment>
<evidence type="ECO:0000313" key="3">
    <source>
        <dbReference type="Proteomes" id="UP001617907"/>
    </source>
</evidence>
<organism evidence="2 3">
    <name type="scientific">Streptomyces ardesiacus</name>
    <dbReference type="NCBI Taxonomy" id="285564"/>
    <lineage>
        <taxon>Bacteria</taxon>
        <taxon>Bacillati</taxon>
        <taxon>Actinomycetota</taxon>
        <taxon>Actinomycetes</taxon>
        <taxon>Kitasatosporales</taxon>
        <taxon>Streptomycetaceae</taxon>
        <taxon>Streptomyces</taxon>
    </lineage>
</organism>
<protein>
    <submittedName>
        <fullName evidence="2">Uncharacterized protein</fullName>
    </submittedName>
</protein>
<keyword evidence="3" id="KW-1185">Reference proteome</keyword>
<dbReference type="Proteomes" id="UP001617907">
    <property type="component" value="Unassembled WGS sequence"/>
</dbReference>
<evidence type="ECO:0000313" key="2">
    <source>
        <dbReference type="EMBL" id="MFJ6040954.1"/>
    </source>
</evidence>
<reference evidence="2 3" key="1">
    <citation type="submission" date="2024-10" db="EMBL/GenBank/DDBJ databases">
        <title>The Natural Products Discovery Center: Release of the First 8490 Sequenced Strains for Exploring Actinobacteria Biosynthetic Diversity.</title>
        <authorList>
            <person name="Kalkreuter E."/>
            <person name="Kautsar S.A."/>
            <person name="Yang D."/>
            <person name="Bader C.D."/>
            <person name="Teijaro C.N."/>
            <person name="Fluegel L."/>
            <person name="Davis C.M."/>
            <person name="Simpson J.R."/>
            <person name="Lauterbach L."/>
            <person name="Steele A.D."/>
            <person name="Gui C."/>
            <person name="Meng S."/>
            <person name="Li G."/>
            <person name="Viehrig K."/>
            <person name="Ye F."/>
            <person name="Su P."/>
            <person name="Kiefer A.F."/>
            <person name="Nichols A."/>
            <person name="Cepeda A.J."/>
            <person name="Yan W."/>
            <person name="Fan B."/>
            <person name="Jiang Y."/>
            <person name="Adhikari A."/>
            <person name="Zheng C.-J."/>
            <person name="Schuster L."/>
            <person name="Cowan T.M."/>
            <person name="Smanski M.J."/>
            <person name="Chevrette M.G."/>
            <person name="De Carvalho L.P.S."/>
            <person name="Shen B."/>
        </authorList>
    </citation>
    <scope>NUCLEOTIDE SEQUENCE [LARGE SCALE GENOMIC DNA]</scope>
    <source>
        <strain evidence="2 3">NPDC093086</strain>
    </source>
</reference>
<feature type="region of interest" description="Disordered" evidence="1">
    <location>
        <begin position="100"/>
        <end position="125"/>
    </location>
</feature>
<gene>
    <name evidence="2" type="ORF">ACIQFM_32465</name>
</gene>
<dbReference type="RefSeq" id="WP_350892256.1">
    <property type="nucleotide sequence ID" value="NZ_JBEOTR010000036.1"/>
</dbReference>
<proteinExistence type="predicted"/>